<accession>A0A221W699</accession>
<feature type="domain" description="HTH crp-type" evidence="5">
    <location>
        <begin position="118"/>
        <end position="193"/>
    </location>
</feature>
<dbReference type="PROSITE" id="PS00889">
    <property type="entry name" value="CNMP_BINDING_2"/>
    <property type="match status" value="1"/>
</dbReference>
<dbReference type="Pfam" id="PF13545">
    <property type="entry name" value="HTH_Crp_2"/>
    <property type="match status" value="1"/>
</dbReference>
<dbReference type="InterPro" id="IPR018490">
    <property type="entry name" value="cNMP-bd_dom_sf"/>
</dbReference>
<dbReference type="PROSITE" id="PS51063">
    <property type="entry name" value="HTH_CRP_2"/>
    <property type="match status" value="1"/>
</dbReference>
<sequence length="200" mass="21481">MVQDGARVVCPPGHRLLSQGEPGGWVLLSVAGRVKVTYAAPDGRELLVAIRGPGDLIGEFAVRDGGPRSATVRTIEPCILSRIPPRRFGDLLRRLRLESASDRYIVGKIRQSSAHAWRLAHGSVAERLAWLLRVVIDAAGPDHRSPNVVPMSQEEIATALGLVRSAITPTLAAWRDAGVIRQGRGRIEVLDTAGLTAGAR</sequence>
<reference evidence="6 7" key="1">
    <citation type="submission" date="2017-07" db="EMBL/GenBank/DDBJ databases">
        <title>Complete genome sequence of Actinoalloteichus hoggarensis DSM 45943, type strain of Actinoalloteichus hoggarensis.</title>
        <authorList>
            <person name="Ruckert C."/>
            <person name="Nouioui I."/>
            <person name="Willmese J."/>
            <person name="van Wezel G."/>
            <person name="Klenk H.-P."/>
            <person name="Kalinowski J."/>
            <person name="Zotchev S.B."/>
        </authorList>
    </citation>
    <scope>NUCLEOTIDE SEQUENCE [LARGE SCALE GENOMIC DNA]</scope>
    <source>
        <strain evidence="6 7">DSM 45943</strain>
    </source>
</reference>
<feature type="domain" description="Cyclic nucleotide-binding" evidence="4">
    <location>
        <begin position="11"/>
        <end position="92"/>
    </location>
</feature>
<dbReference type="InterPro" id="IPR014710">
    <property type="entry name" value="RmlC-like_jellyroll"/>
</dbReference>
<dbReference type="Proteomes" id="UP000204221">
    <property type="component" value="Chromosome"/>
</dbReference>
<keyword evidence="6" id="KW-0675">Receptor</keyword>
<dbReference type="CDD" id="cd00038">
    <property type="entry name" value="CAP_ED"/>
    <property type="match status" value="1"/>
</dbReference>
<keyword evidence="2" id="KW-0238">DNA-binding</keyword>
<keyword evidence="1" id="KW-0805">Transcription regulation</keyword>
<gene>
    <name evidence="6" type="primary">crp2</name>
    <name evidence="6" type="ORF">AHOG_19190</name>
</gene>
<evidence type="ECO:0000259" key="4">
    <source>
        <dbReference type="PROSITE" id="PS50042"/>
    </source>
</evidence>
<dbReference type="AlphaFoldDB" id="A0A221W699"/>
<dbReference type="PANTHER" id="PTHR24567">
    <property type="entry name" value="CRP FAMILY TRANSCRIPTIONAL REGULATORY PROTEIN"/>
    <property type="match status" value="1"/>
</dbReference>
<evidence type="ECO:0000313" key="7">
    <source>
        <dbReference type="Proteomes" id="UP000204221"/>
    </source>
</evidence>
<keyword evidence="7" id="KW-1185">Reference proteome</keyword>
<dbReference type="GO" id="GO:0005829">
    <property type="term" value="C:cytosol"/>
    <property type="evidence" value="ECO:0007669"/>
    <property type="project" value="TreeGrafter"/>
</dbReference>
<dbReference type="GO" id="GO:0003677">
    <property type="term" value="F:DNA binding"/>
    <property type="evidence" value="ECO:0007669"/>
    <property type="project" value="UniProtKB-KW"/>
</dbReference>
<proteinExistence type="predicted"/>
<keyword evidence="3" id="KW-0804">Transcription</keyword>
<dbReference type="SMART" id="SM00100">
    <property type="entry name" value="cNMP"/>
    <property type="match status" value="1"/>
</dbReference>
<dbReference type="SUPFAM" id="SSF46785">
    <property type="entry name" value="Winged helix' DNA-binding domain"/>
    <property type="match status" value="1"/>
</dbReference>
<dbReference type="PROSITE" id="PS50042">
    <property type="entry name" value="CNMP_BINDING_3"/>
    <property type="match status" value="1"/>
</dbReference>
<dbReference type="InterPro" id="IPR000595">
    <property type="entry name" value="cNMP-bd_dom"/>
</dbReference>
<dbReference type="InterPro" id="IPR036390">
    <property type="entry name" value="WH_DNA-bd_sf"/>
</dbReference>
<dbReference type="InterPro" id="IPR050397">
    <property type="entry name" value="Env_Response_Regulators"/>
</dbReference>
<dbReference type="SMART" id="SM00419">
    <property type="entry name" value="HTH_CRP"/>
    <property type="match status" value="1"/>
</dbReference>
<dbReference type="InterPro" id="IPR018488">
    <property type="entry name" value="cNMP-bd_CS"/>
</dbReference>
<evidence type="ECO:0000256" key="1">
    <source>
        <dbReference type="ARBA" id="ARBA00023015"/>
    </source>
</evidence>
<dbReference type="KEGG" id="ahg:AHOG_19190"/>
<dbReference type="Pfam" id="PF00027">
    <property type="entry name" value="cNMP_binding"/>
    <property type="match status" value="1"/>
</dbReference>
<name>A0A221W699_9PSEU</name>
<organism evidence="6 7">
    <name type="scientific">Actinoalloteichus hoggarensis</name>
    <dbReference type="NCBI Taxonomy" id="1470176"/>
    <lineage>
        <taxon>Bacteria</taxon>
        <taxon>Bacillati</taxon>
        <taxon>Actinomycetota</taxon>
        <taxon>Actinomycetes</taxon>
        <taxon>Pseudonocardiales</taxon>
        <taxon>Pseudonocardiaceae</taxon>
        <taxon>Actinoalloteichus</taxon>
    </lineage>
</organism>
<evidence type="ECO:0000256" key="3">
    <source>
        <dbReference type="ARBA" id="ARBA00023163"/>
    </source>
</evidence>
<dbReference type="GO" id="GO:0003700">
    <property type="term" value="F:DNA-binding transcription factor activity"/>
    <property type="evidence" value="ECO:0007669"/>
    <property type="project" value="TreeGrafter"/>
</dbReference>
<evidence type="ECO:0000259" key="5">
    <source>
        <dbReference type="PROSITE" id="PS51063"/>
    </source>
</evidence>
<evidence type="ECO:0000256" key="2">
    <source>
        <dbReference type="ARBA" id="ARBA00023125"/>
    </source>
</evidence>
<dbReference type="OrthoDB" id="41390at2"/>
<dbReference type="Gene3D" id="2.60.120.10">
    <property type="entry name" value="Jelly Rolls"/>
    <property type="match status" value="1"/>
</dbReference>
<dbReference type="EMBL" id="CP022521">
    <property type="protein sequence ID" value="ASO21460.1"/>
    <property type="molecule type" value="Genomic_DNA"/>
</dbReference>
<dbReference type="PANTHER" id="PTHR24567:SF74">
    <property type="entry name" value="HTH-TYPE TRANSCRIPTIONAL REGULATOR ARCR"/>
    <property type="match status" value="1"/>
</dbReference>
<dbReference type="InterPro" id="IPR012318">
    <property type="entry name" value="HTH_CRP"/>
</dbReference>
<dbReference type="SUPFAM" id="SSF51206">
    <property type="entry name" value="cAMP-binding domain-like"/>
    <property type="match status" value="1"/>
</dbReference>
<protein>
    <submittedName>
        <fullName evidence="6">cAMP receptor protein</fullName>
    </submittedName>
</protein>
<evidence type="ECO:0000313" key="6">
    <source>
        <dbReference type="EMBL" id="ASO21460.1"/>
    </source>
</evidence>